<protein>
    <submittedName>
        <fullName evidence="2">Starch-binding domain protein</fullName>
    </submittedName>
</protein>
<proteinExistence type="predicted"/>
<dbReference type="InterPro" id="IPR013784">
    <property type="entry name" value="Carb-bd-like_fold"/>
</dbReference>
<dbReference type="EMBL" id="AFNH02000506">
    <property type="protein sequence ID" value="EZG67635.1"/>
    <property type="molecule type" value="Genomic_DNA"/>
</dbReference>
<accession>A0A023B7S2</accession>
<dbReference type="Pfam" id="PF00686">
    <property type="entry name" value="CBM_20"/>
    <property type="match status" value="1"/>
</dbReference>
<organism evidence="2 3">
    <name type="scientific">Gregarina niphandrodes</name>
    <name type="common">Septate eugregarine</name>
    <dbReference type="NCBI Taxonomy" id="110365"/>
    <lineage>
        <taxon>Eukaryota</taxon>
        <taxon>Sar</taxon>
        <taxon>Alveolata</taxon>
        <taxon>Apicomplexa</taxon>
        <taxon>Conoidasida</taxon>
        <taxon>Gregarinasina</taxon>
        <taxon>Eugregarinorida</taxon>
        <taxon>Gregarinidae</taxon>
        <taxon>Gregarina</taxon>
    </lineage>
</organism>
<dbReference type="SUPFAM" id="SSF49452">
    <property type="entry name" value="Starch-binding domain-like"/>
    <property type="match status" value="1"/>
</dbReference>
<dbReference type="eggNOG" id="ENOG502RSUS">
    <property type="taxonomic scope" value="Eukaryota"/>
</dbReference>
<dbReference type="SMART" id="SM01065">
    <property type="entry name" value="CBM_2"/>
    <property type="match status" value="1"/>
</dbReference>
<dbReference type="PROSITE" id="PS51166">
    <property type="entry name" value="CBM20"/>
    <property type="match status" value="1"/>
</dbReference>
<dbReference type="PANTHER" id="PTHR15048">
    <property type="entry name" value="STARCH-BINDING DOMAIN-CONTAINING PROTEIN 1"/>
    <property type="match status" value="1"/>
</dbReference>
<dbReference type="Gene3D" id="2.60.40.10">
    <property type="entry name" value="Immunoglobulins"/>
    <property type="match status" value="1"/>
</dbReference>
<keyword evidence="3" id="KW-1185">Reference proteome</keyword>
<dbReference type="InterPro" id="IPR002044">
    <property type="entry name" value="CBM20"/>
</dbReference>
<dbReference type="Proteomes" id="UP000019763">
    <property type="component" value="Unassembled WGS sequence"/>
</dbReference>
<dbReference type="VEuPathDB" id="CryptoDB:GNI_067310"/>
<comment type="caution">
    <text evidence="2">The sequence shown here is derived from an EMBL/GenBank/DDBJ whole genome shotgun (WGS) entry which is preliminary data.</text>
</comment>
<gene>
    <name evidence="2" type="ORF">GNI_067310</name>
</gene>
<evidence type="ECO:0000259" key="1">
    <source>
        <dbReference type="PROSITE" id="PS51166"/>
    </source>
</evidence>
<dbReference type="OrthoDB" id="408870at2759"/>
<evidence type="ECO:0000313" key="2">
    <source>
        <dbReference type="EMBL" id="EZG67635.1"/>
    </source>
</evidence>
<dbReference type="GeneID" id="22912473"/>
<evidence type="ECO:0000313" key="3">
    <source>
        <dbReference type="Proteomes" id="UP000019763"/>
    </source>
</evidence>
<dbReference type="InterPro" id="IPR013783">
    <property type="entry name" value="Ig-like_fold"/>
</dbReference>
<dbReference type="OMA" id="TTRVEYK"/>
<feature type="domain" description="CBM20" evidence="1">
    <location>
        <begin position="48"/>
        <end position="156"/>
    </location>
</feature>
<dbReference type="PANTHER" id="PTHR15048:SF0">
    <property type="entry name" value="STARCH-BINDING DOMAIN-CONTAINING PROTEIN 1"/>
    <property type="match status" value="1"/>
</dbReference>
<dbReference type="RefSeq" id="XP_011130188.1">
    <property type="nucleotide sequence ID" value="XM_011131886.1"/>
</dbReference>
<dbReference type="CDD" id="cd05467">
    <property type="entry name" value="CBM20"/>
    <property type="match status" value="1"/>
</dbReference>
<reference evidence="2" key="1">
    <citation type="submission" date="2013-12" db="EMBL/GenBank/DDBJ databases">
        <authorList>
            <person name="Omoto C.K."/>
            <person name="Sibley D."/>
            <person name="Venepally P."/>
            <person name="Hadjithomas M."/>
            <person name="Karamycheva S."/>
            <person name="Brunk B."/>
            <person name="Roos D."/>
            <person name="Caler E."/>
            <person name="Lorenzi H."/>
        </authorList>
    </citation>
    <scope>NUCLEOTIDE SEQUENCE</scope>
</reference>
<dbReference type="AlphaFoldDB" id="A0A023B7S2"/>
<dbReference type="GO" id="GO:2001070">
    <property type="term" value="F:starch binding"/>
    <property type="evidence" value="ECO:0007669"/>
    <property type="project" value="InterPro"/>
</dbReference>
<dbReference type="GO" id="GO:0016020">
    <property type="term" value="C:membrane"/>
    <property type="evidence" value="ECO:0007669"/>
    <property type="project" value="TreeGrafter"/>
</dbReference>
<name>A0A023B7S2_GRENI</name>
<sequence length="161" mass="18357">MQSPVKGVYRSPEERERENLRVRAKYAQRAHQRKVELYFKALDIVRQKEQCTDRQLTFSVKYASQYGERVVLVGDIPILGNWIAANGVPMNWNEGCNWSVTLTVPYSTHTLHYKYVVVTDGAETNRGVKWEWGNNHRLEIGEGDASPCNITDEWGAGTSPA</sequence>